<dbReference type="EMBL" id="JASXSZ010000002">
    <property type="protein sequence ID" value="MDL9979348.1"/>
    <property type="molecule type" value="Genomic_DNA"/>
</dbReference>
<sequence>MEADAARHRTLEERIAAIEDRLAIADLIARYGPAADSGSGEALAALWSDDGEYGFDDTVLRRDELPALVDIEEHRRLMAAGCAHVLSPPRIEIDGDVATAVNHSIVLEYDGTGWMPVRVGANRWELVRAVGGWRIRRRRNRLLTGEEAARALLAP</sequence>
<gene>
    <name evidence="2" type="ORF">QSV35_08370</name>
</gene>
<keyword evidence="3" id="KW-1185">Reference proteome</keyword>
<dbReference type="Pfam" id="PF13577">
    <property type="entry name" value="SnoaL_4"/>
    <property type="match status" value="1"/>
</dbReference>
<dbReference type="Proteomes" id="UP001235064">
    <property type="component" value="Unassembled WGS sequence"/>
</dbReference>
<accession>A0ABT7MY20</accession>
<protein>
    <submittedName>
        <fullName evidence="2">Nuclear transport factor 2 family protein</fullName>
    </submittedName>
</protein>
<evidence type="ECO:0000313" key="2">
    <source>
        <dbReference type="EMBL" id="MDL9979348.1"/>
    </source>
</evidence>
<proteinExistence type="predicted"/>
<dbReference type="InterPro" id="IPR037401">
    <property type="entry name" value="SnoaL-like"/>
</dbReference>
<dbReference type="RefSeq" id="WP_286288215.1">
    <property type="nucleotide sequence ID" value="NZ_JASXSZ010000002.1"/>
</dbReference>
<dbReference type="InterPro" id="IPR032710">
    <property type="entry name" value="NTF2-like_dom_sf"/>
</dbReference>
<evidence type="ECO:0000313" key="3">
    <source>
        <dbReference type="Proteomes" id="UP001235064"/>
    </source>
</evidence>
<feature type="domain" description="SnoaL-like" evidence="1">
    <location>
        <begin position="17"/>
        <end position="139"/>
    </location>
</feature>
<reference evidence="2 3" key="1">
    <citation type="submission" date="2023-06" db="EMBL/GenBank/DDBJ databases">
        <title>Microbacterium sp. nov., isolated from a waste landfill.</title>
        <authorList>
            <person name="Wen W."/>
        </authorList>
    </citation>
    <scope>NUCLEOTIDE SEQUENCE [LARGE SCALE GENOMIC DNA]</scope>
    <source>
        <strain evidence="2 3">ASV49</strain>
    </source>
</reference>
<dbReference type="CDD" id="cd00531">
    <property type="entry name" value="NTF2_like"/>
    <property type="match status" value="1"/>
</dbReference>
<dbReference type="SUPFAM" id="SSF54427">
    <property type="entry name" value="NTF2-like"/>
    <property type="match status" value="1"/>
</dbReference>
<organism evidence="2 3">
    <name type="scientific">Microbacterium candidum</name>
    <dbReference type="NCBI Taxonomy" id="3041922"/>
    <lineage>
        <taxon>Bacteria</taxon>
        <taxon>Bacillati</taxon>
        <taxon>Actinomycetota</taxon>
        <taxon>Actinomycetes</taxon>
        <taxon>Micrococcales</taxon>
        <taxon>Microbacteriaceae</taxon>
        <taxon>Microbacterium</taxon>
    </lineage>
</organism>
<name>A0ABT7MY20_9MICO</name>
<evidence type="ECO:0000259" key="1">
    <source>
        <dbReference type="Pfam" id="PF13577"/>
    </source>
</evidence>
<comment type="caution">
    <text evidence="2">The sequence shown here is derived from an EMBL/GenBank/DDBJ whole genome shotgun (WGS) entry which is preliminary data.</text>
</comment>
<dbReference type="Gene3D" id="3.10.450.50">
    <property type="match status" value="1"/>
</dbReference>